<accession>A0ABQ0M990</accession>
<proteinExistence type="predicted"/>
<keyword evidence="2" id="KW-1185">Reference proteome</keyword>
<gene>
    <name evidence="1" type="ORF">MCHLO_16160</name>
</gene>
<dbReference type="Proteomes" id="UP000815677">
    <property type="component" value="Unassembled WGS sequence"/>
</dbReference>
<evidence type="ECO:0000313" key="2">
    <source>
        <dbReference type="Proteomes" id="UP000815677"/>
    </source>
</evidence>
<reference evidence="1" key="1">
    <citation type="submission" date="2014-09" db="EMBL/GenBank/DDBJ databases">
        <title>Genome sequence of the luminous mushroom Mycena chlorophos for searching fungal bioluminescence genes.</title>
        <authorList>
            <person name="Tanaka Y."/>
            <person name="Kasuga D."/>
            <person name="Oba Y."/>
            <person name="Hase S."/>
            <person name="Sato K."/>
            <person name="Oba Y."/>
            <person name="Sakakibara Y."/>
        </authorList>
    </citation>
    <scope>NUCLEOTIDE SEQUENCE</scope>
</reference>
<dbReference type="EMBL" id="DF849927">
    <property type="protein sequence ID" value="GAT59946.1"/>
    <property type="molecule type" value="Genomic_DNA"/>
</dbReference>
<name>A0ABQ0M990_MYCCL</name>
<protein>
    <submittedName>
        <fullName evidence="1">Uncharacterized protein</fullName>
    </submittedName>
</protein>
<evidence type="ECO:0000313" key="1">
    <source>
        <dbReference type="EMBL" id="GAT59946.1"/>
    </source>
</evidence>
<sequence length="91" mass="10404">MSASAAAVRRWRRDMRLLDAKLKGNLGNRKLKLSPGNCSSGLLADYVADYGRLILERMESCRRVQRLVSYSSRARMKRSDRVRDLLFVGKS</sequence>
<organism evidence="1 2">
    <name type="scientific">Mycena chlorophos</name>
    <name type="common">Agaric fungus</name>
    <name type="synonym">Agaricus chlorophos</name>
    <dbReference type="NCBI Taxonomy" id="658473"/>
    <lineage>
        <taxon>Eukaryota</taxon>
        <taxon>Fungi</taxon>
        <taxon>Dikarya</taxon>
        <taxon>Basidiomycota</taxon>
        <taxon>Agaricomycotina</taxon>
        <taxon>Agaricomycetes</taxon>
        <taxon>Agaricomycetidae</taxon>
        <taxon>Agaricales</taxon>
        <taxon>Marasmiineae</taxon>
        <taxon>Mycenaceae</taxon>
        <taxon>Mycena</taxon>
    </lineage>
</organism>